<dbReference type="PANTHER" id="PTHR10302:SF27">
    <property type="entry name" value="SINGLE-STRANDED DNA-BINDING PROTEIN"/>
    <property type="match status" value="1"/>
</dbReference>
<dbReference type="PROSITE" id="PS50935">
    <property type="entry name" value="SSB"/>
    <property type="match status" value="1"/>
</dbReference>
<feature type="region of interest" description="Disordered" evidence="5">
    <location>
        <begin position="105"/>
        <end position="177"/>
    </location>
</feature>
<dbReference type="GO" id="GO:0009295">
    <property type="term" value="C:nucleoid"/>
    <property type="evidence" value="ECO:0007669"/>
    <property type="project" value="TreeGrafter"/>
</dbReference>
<dbReference type="InterPro" id="IPR011344">
    <property type="entry name" value="ssDNA-bd"/>
</dbReference>
<evidence type="ECO:0000256" key="5">
    <source>
        <dbReference type="SAM" id="MobiDB-lite"/>
    </source>
</evidence>
<evidence type="ECO:0000256" key="1">
    <source>
        <dbReference type="ARBA" id="ARBA00023125"/>
    </source>
</evidence>
<evidence type="ECO:0000256" key="3">
    <source>
        <dbReference type="HAMAP-Rule" id="MF_00984"/>
    </source>
</evidence>
<feature type="compositionally biased region" description="Polar residues" evidence="5">
    <location>
        <begin position="110"/>
        <end position="134"/>
    </location>
</feature>
<dbReference type="PANTHER" id="PTHR10302">
    <property type="entry name" value="SINGLE-STRANDED DNA-BINDING PROTEIN"/>
    <property type="match status" value="1"/>
</dbReference>
<keyword evidence="3" id="KW-0235">DNA replication</keyword>
<dbReference type="EMBL" id="QQAY01000011">
    <property type="protein sequence ID" value="RDI40887.1"/>
    <property type="molecule type" value="Genomic_DNA"/>
</dbReference>
<proteinExistence type="inferred from homology"/>
<dbReference type="CDD" id="cd04496">
    <property type="entry name" value="SSB_OBF"/>
    <property type="match status" value="1"/>
</dbReference>
<dbReference type="Gene3D" id="2.40.50.140">
    <property type="entry name" value="Nucleic acid-binding proteins"/>
    <property type="match status" value="1"/>
</dbReference>
<dbReference type="Proteomes" id="UP000255326">
    <property type="component" value="Unassembled WGS sequence"/>
</dbReference>
<sequence length="177" mass="19921">MILMMNRVILVGRLTKDPELRYTPSGVAVATFTLAVNRSFTNQQGEREADFINCVIWRRPAENVANFLKKGSLAGVDGRIQTRNYEGQDGRKVYVTEVMAESVQFLEPKNANNQDRGNASSSGGGNQRNQDYPFNQNQNQNQNQRSNNNNQGYTRLDEDPFANDGQPIDISDDDLPF</sequence>
<keyword evidence="7" id="KW-1185">Reference proteome</keyword>
<keyword evidence="3" id="KW-0234">DNA repair</keyword>
<dbReference type="HAMAP" id="MF_00984">
    <property type="entry name" value="SSB"/>
    <property type="match status" value="1"/>
</dbReference>
<dbReference type="NCBIfam" id="TIGR00621">
    <property type="entry name" value="ssb"/>
    <property type="match status" value="1"/>
</dbReference>
<dbReference type="GO" id="GO:0006281">
    <property type="term" value="P:DNA repair"/>
    <property type="evidence" value="ECO:0007669"/>
    <property type="project" value="UniProtKB-UniRule"/>
</dbReference>
<evidence type="ECO:0000256" key="4">
    <source>
        <dbReference type="PIRNR" id="PIRNR002070"/>
    </source>
</evidence>
<keyword evidence="3" id="KW-0227">DNA damage</keyword>
<feature type="short sequence motif" description="Important for interaction with partner proteins" evidence="3">
    <location>
        <begin position="172"/>
        <end position="177"/>
    </location>
</feature>
<comment type="caution">
    <text evidence="6">The sequence shown here is derived from an EMBL/GenBank/DDBJ whole genome shotgun (WGS) entry which is preliminary data.</text>
</comment>
<evidence type="ECO:0000256" key="2">
    <source>
        <dbReference type="ARBA" id="ARBA00023172"/>
    </source>
</evidence>
<dbReference type="InterPro" id="IPR012340">
    <property type="entry name" value="NA-bd_OB-fold"/>
</dbReference>
<dbReference type="Pfam" id="PF00436">
    <property type="entry name" value="SSB"/>
    <property type="match status" value="1"/>
</dbReference>
<dbReference type="AlphaFoldDB" id="A0A370GB07"/>
<comment type="subunit">
    <text evidence="3">Homotetramer.</text>
</comment>
<comment type="caution">
    <text evidence="3">Lacks conserved residue(s) required for the propagation of feature annotation.</text>
</comment>
<comment type="function">
    <text evidence="3">Plays an important role in DNA replication, recombination and repair. Binds to ssDNA and to an array of partner proteins to recruit them to their sites of action during DNA metabolism.</text>
</comment>
<protein>
    <recommendedName>
        <fullName evidence="3 4">Single-stranded DNA-binding protein</fullName>
        <shortName evidence="3">SSB</shortName>
    </recommendedName>
</protein>
<organism evidence="6 7">
    <name type="scientific">Falsibacillus pallidus</name>
    <dbReference type="NCBI Taxonomy" id="493781"/>
    <lineage>
        <taxon>Bacteria</taxon>
        <taxon>Bacillati</taxon>
        <taxon>Bacillota</taxon>
        <taxon>Bacilli</taxon>
        <taxon>Bacillales</taxon>
        <taxon>Bacillaceae</taxon>
        <taxon>Falsibacillus</taxon>
    </lineage>
</organism>
<evidence type="ECO:0000313" key="7">
    <source>
        <dbReference type="Proteomes" id="UP000255326"/>
    </source>
</evidence>
<gene>
    <name evidence="6" type="ORF">DFR59_11126</name>
</gene>
<dbReference type="SUPFAM" id="SSF50249">
    <property type="entry name" value="Nucleic acid-binding proteins"/>
    <property type="match status" value="1"/>
</dbReference>
<keyword evidence="2 3" id="KW-0233">DNA recombination</keyword>
<dbReference type="InterPro" id="IPR000424">
    <property type="entry name" value="Primosome_PriB/ssb"/>
</dbReference>
<feature type="compositionally biased region" description="Low complexity" evidence="5">
    <location>
        <begin position="135"/>
        <end position="151"/>
    </location>
</feature>
<evidence type="ECO:0000313" key="6">
    <source>
        <dbReference type="EMBL" id="RDI40887.1"/>
    </source>
</evidence>
<dbReference type="GO" id="GO:0006260">
    <property type="term" value="P:DNA replication"/>
    <property type="evidence" value="ECO:0007669"/>
    <property type="project" value="UniProtKB-UniRule"/>
</dbReference>
<keyword evidence="1 3" id="KW-0238">DNA-binding</keyword>
<name>A0A370GB07_9BACI</name>
<dbReference type="PIRSF" id="PIRSF002070">
    <property type="entry name" value="SSB"/>
    <property type="match status" value="1"/>
</dbReference>
<dbReference type="FunFam" id="2.40.50.140:FF:000084">
    <property type="entry name" value="Single-stranded DNA-binding protein"/>
    <property type="match status" value="1"/>
</dbReference>
<accession>A0A370GB07</accession>
<dbReference type="GO" id="GO:0003697">
    <property type="term" value="F:single-stranded DNA binding"/>
    <property type="evidence" value="ECO:0007669"/>
    <property type="project" value="UniProtKB-UniRule"/>
</dbReference>
<dbReference type="GO" id="GO:0006310">
    <property type="term" value="P:DNA recombination"/>
    <property type="evidence" value="ECO:0007669"/>
    <property type="project" value="UniProtKB-UniRule"/>
</dbReference>
<reference evidence="6 7" key="1">
    <citation type="submission" date="2018-07" db="EMBL/GenBank/DDBJ databases">
        <title>Genomic Encyclopedia of Type Strains, Phase IV (KMG-IV): sequencing the most valuable type-strain genomes for metagenomic binning, comparative biology and taxonomic classification.</title>
        <authorList>
            <person name="Goeker M."/>
        </authorList>
    </citation>
    <scope>NUCLEOTIDE SEQUENCE [LARGE SCALE GENOMIC DNA]</scope>
    <source>
        <strain evidence="6 7">DSM 25281</strain>
    </source>
</reference>